<keyword evidence="2" id="KW-1133">Transmembrane helix</keyword>
<evidence type="ECO:0000313" key="4">
    <source>
        <dbReference type="Proteomes" id="UP001270362"/>
    </source>
</evidence>
<feature type="transmembrane region" description="Helical" evidence="2">
    <location>
        <begin position="623"/>
        <end position="642"/>
    </location>
</feature>
<dbReference type="EMBL" id="JAULSO010000002">
    <property type="protein sequence ID" value="KAK3688878.1"/>
    <property type="molecule type" value="Genomic_DNA"/>
</dbReference>
<feature type="transmembrane region" description="Helical" evidence="2">
    <location>
        <begin position="654"/>
        <end position="672"/>
    </location>
</feature>
<evidence type="ECO:0000256" key="1">
    <source>
        <dbReference type="SAM" id="MobiDB-lite"/>
    </source>
</evidence>
<evidence type="ECO:0000256" key="2">
    <source>
        <dbReference type="SAM" id="Phobius"/>
    </source>
</evidence>
<comment type="caution">
    <text evidence="3">The sequence shown here is derived from an EMBL/GenBank/DDBJ whole genome shotgun (WGS) entry which is preliminary data.</text>
</comment>
<keyword evidence="2" id="KW-0472">Membrane</keyword>
<keyword evidence="2" id="KW-0812">Transmembrane</keyword>
<accession>A0AAE1CCQ0</accession>
<name>A0AAE1CCQ0_9PEZI</name>
<keyword evidence="4" id="KW-1185">Reference proteome</keyword>
<dbReference type="AlphaFoldDB" id="A0AAE1CCQ0"/>
<reference evidence="3" key="2">
    <citation type="submission" date="2023-06" db="EMBL/GenBank/DDBJ databases">
        <authorList>
            <consortium name="Lawrence Berkeley National Laboratory"/>
            <person name="Haridas S."/>
            <person name="Hensen N."/>
            <person name="Bonometti L."/>
            <person name="Westerberg I."/>
            <person name="Brannstrom I.O."/>
            <person name="Guillou S."/>
            <person name="Cros-Aarteil S."/>
            <person name="Calhoun S."/>
            <person name="Kuo A."/>
            <person name="Mondo S."/>
            <person name="Pangilinan J."/>
            <person name="Riley R."/>
            <person name="Labutti K."/>
            <person name="Andreopoulos B."/>
            <person name="Lipzen A."/>
            <person name="Chen C."/>
            <person name="Yanf M."/>
            <person name="Daum C."/>
            <person name="Ng V."/>
            <person name="Clum A."/>
            <person name="Steindorff A."/>
            <person name="Ohm R."/>
            <person name="Martin F."/>
            <person name="Silar P."/>
            <person name="Natvig D."/>
            <person name="Lalanne C."/>
            <person name="Gautier V."/>
            <person name="Ament-Velasquez S.L."/>
            <person name="Kruys A."/>
            <person name="Hutchinson M.I."/>
            <person name="Powell A.J."/>
            <person name="Barry K."/>
            <person name="Miller A.N."/>
            <person name="Grigoriev I.V."/>
            <person name="Debuchy R."/>
            <person name="Gladieux P."/>
            <person name="Thoren M.H."/>
            <person name="Johannesson H."/>
        </authorList>
    </citation>
    <scope>NUCLEOTIDE SEQUENCE</scope>
    <source>
        <strain evidence="3">CBS 314.62</strain>
    </source>
</reference>
<gene>
    <name evidence="3" type="ORF">B0T22DRAFT_460426</name>
</gene>
<feature type="region of interest" description="Disordered" evidence="1">
    <location>
        <begin position="1"/>
        <end position="48"/>
    </location>
</feature>
<dbReference type="Proteomes" id="UP001270362">
    <property type="component" value="Unassembled WGS sequence"/>
</dbReference>
<feature type="region of interest" description="Disordered" evidence="1">
    <location>
        <begin position="290"/>
        <end position="317"/>
    </location>
</feature>
<protein>
    <submittedName>
        <fullName evidence="3">Uncharacterized protein</fullName>
    </submittedName>
</protein>
<organism evidence="3 4">
    <name type="scientific">Podospora appendiculata</name>
    <dbReference type="NCBI Taxonomy" id="314037"/>
    <lineage>
        <taxon>Eukaryota</taxon>
        <taxon>Fungi</taxon>
        <taxon>Dikarya</taxon>
        <taxon>Ascomycota</taxon>
        <taxon>Pezizomycotina</taxon>
        <taxon>Sordariomycetes</taxon>
        <taxon>Sordariomycetidae</taxon>
        <taxon>Sordariales</taxon>
        <taxon>Podosporaceae</taxon>
        <taxon>Podospora</taxon>
    </lineage>
</organism>
<sequence>MAQGLADALCSTQGDESGPKEIKPVKKSATFRSVGPKKGKDTSTKRLSPSGLFESVISDPEAMEDALDIAKCYREKNVQLVSDMDQSFPELDYVQPYGLSESSGEAYQMWKAEADRLIKAVSSPDPLLYEEPSGSRLELAQLTEFSGVAQRLGWALNVYRIDFEVVMMELKVQFFDPAKLSRDYRFLERRWKHTSKISGLNAHNLAHCHALLNLASATIARIGVRIMDEDWQPKFLAGLAKVTTKLKLLCATPHASAQRSVRNCKRAMETMDVMAKMGLREIDDEGMDDGGWGKPVIGRGRPGEVDESLQQGSGRSADLNLPSRQDAQWSYCVEMWIIRVAVLRLFASIFSNFQGNPTLALSEEAFEITSLVFSTSYSHSRTTISQDRDAEIVASSSTAALDMTDYAMDNMCAVTNKLASLSPMSSSQGPPHWGSGDLETTITNLNWEYIAVAVENGVPHEATCTKRDSLPVNTSREFATTLVALSCTMPVVTTTLVGMSNFCAMLTTGSSPPKPPTRYTSAVFALTTPAYQDEQLSSTEKRGVTSISKSLLARNGALAWGPMVEPAGVIMDIKAWRDAPSDSEVQHIKDRKQKLKHLDEEIDHEWEIDESSITLPCWKYSTGWGLASALLVVGGLAVGFTVGERIPGVDPFNLAVFAWGFAAFILVVAKSIRVTDWPWRDFLRGRVVCRSVSEVCAVSQGVEPQDVIAWLLQNEATTVIRTRGPYNKLFVRRVEDGPAFSIDVEMDLRTMALCGIVVVEVQSRAGTALVCLNARPGVEYRAFIHSQDAEEGKWVWVCEDPPDFRDKGVATLVPRQMEWLKVVGVYNVGNRMFR</sequence>
<evidence type="ECO:0000313" key="3">
    <source>
        <dbReference type="EMBL" id="KAK3688878.1"/>
    </source>
</evidence>
<reference evidence="3" key="1">
    <citation type="journal article" date="2023" name="Mol. Phylogenet. Evol.">
        <title>Genome-scale phylogeny and comparative genomics of the fungal order Sordariales.</title>
        <authorList>
            <person name="Hensen N."/>
            <person name="Bonometti L."/>
            <person name="Westerberg I."/>
            <person name="Brannstrom I.O."/>
            <person name="Guillou S."/>
            <person name="Cros-Aarteil S."/>
            <person name="Calhoun S."/>
            <person name="Haridas S."/>
            <person name="Kuo A."/>
            <person name="Mondo S."/>
            <person name="Pangilinan J."/>
            <person name="Riley R."/>
            <person name="LaButti K."/>
            <person name="Andreopoulos B."/>
            <person name="Lipzen A."/>
            <person name="Chen C."/>
            <person name="Yan M."/>
            <person name="Daum C."/>
            <person name="Ng V."/>
            <person name="Clum A."/>
            <person name="Steindorff A."/>
            <person name="Ohm R.A."/>
            <person name="Martin F."/>
            <person name="Silar P."/>
            <person name="Natvig D.O."/>
            <person name="Lalanne C."/>
            <person name="Gautier V."/>
            <person name="Ament-Velasquez S.L."/>
            <person name="Kruys A."/>
            <person name="Hutchinson M.I."/>
            <person name="Powell A.J."/>
            <person name="Barry K."/>
            <person name="Miller A.N."/>
            <person name="Grigoriev I.V."/>
            <person name="Debuchy R."/>
            <person name="Gladieux P."/>
            <person name="Hiltunen Thoren M."/>
            <person name="Johannesson H."/>
        </authorList>
    </citation>
    <scope>NUCLEOTIDE SEQUENCE</scope>
    <source>
        <strain evidence="3">CBS 314.62</strain>
    </source>
</reference>
<proteinExistence type="predicted"/>